<reference evidence="2" key="4">
    <citation type="submission" date="2019-03" db="UniProtKB">
        <authorList>
            <consortium name="EnsemblPlants"/>
        </authorList>
    </citation>
    <scope>IDENTIFICATION</scope>
</reference>
<reference evidence="3" key="2">
    <citation type="journal article" date="2017" name="Nat. Plants">
        <title>The Aegilops tauschii genome reveals multiple impacts of transposons.</title>
        <authorList>
            <person name="Zhao G."/>
            <person name="Zou C."/>
            <person name="Li K."/>
            <person name="Wang K."/>
            <person name="Li T."/>
            <person name="Gao L."/>
            <person name="Zhang X."/>
            <person name="Wang H."/>
            <person name="Yang Z."/>
            <person name="Liu X."/>
            <person name="Jiang W."/>
            <person name="Mao L."/>
            <person name="Kong X."/>
            <person name="Jiao Y."/>
            <person name="Jia J."/>
        </authorList>
    </citation>
    <scope>NUCLEOTIDE SEQUENCE [LARGE SCALE GENOMIC DNA]</scope>
    <source>
        <strain evidence="3">cv. AL8/78</strain>
    </source>
</reference>
<sequence length="129" mass="14388">ESEVAAKSMRELLKDKDIEILELKKELDDLKSRCSHVKQNDAASIAISSVSQTDLASALDNVHLSTELVQKISEESTYSDPEMSSAYRDMTEKSVDCDTSVANLIDEQELSSRYLKKEESCTPDVTEPK</sequence>
<proteinExistence type="predicted"/>
<organism evidence="2 3">
    <name type="scientific">Aegilops tauschii subsp. strangulata</name>
    <name type="common">Goatgrass</name>
    <dbReference type="NCBI Taxonomy" id="200361"/>
    <lineage>
        <taxon>Eukaryota</taxon>
        <taxon>Viridiplantae</taxon>
        <taxon>Streptophyta</taxon>
        <taxon>Embryophyta</taxon>
        <taxon>Tracheophyta</taxon>
        <taxon>Spermatophyta</taxon>
        <taxon>Magnoliopsida</taxon>
        <taxon>Liliopsida</taxon>
        <taxon>Poales</taxon>
        <taxon>Poaceae</taxon>
        <taxon>BOP clade</taxon>
        <taxon>Pooideae</taxon>
        <taxon>Triticodae</taxon>
        <taxon>Triticeae</taxon>
        <taxon>Triticinae</taxon>
        <taxon>Aegilops</taxon>
    </lineage>
</organism>
<evidence type="ECO:0000313" key="3">
    <source>
        <dbReference type="Proteomes" id="UP000015105"/>
    </source>
</evidence>
<keyword evidence="1" id="KW-0175">Coiled coil</keyword>
<reference evidence="3" key="1">
    <citation type="journal article" date="2014" name="Science">
        <title>Ancient hybridizations among the ancestral genomes of bread wheat.</title>
        <authorList>
            <consortium name="International Wheat Genome Sequencing Consortium,"/>
            <person name="Marcussen T."/>
            <person name="Sandve S.R."/>
            <person name="Heier L."/>
            <person name="Spannagl M."/>
            <person name="Pfeifer M."/>
            <person name="Jakobsen K.S."/>
            <person name="Wulff B.B."/>
            <person name="Steuernagel B."/>
            <person name="Mayer K.F."/>
            <person name="Olsen O.A."/>
        </authorList>
    </citation>
    <scope>NUCLEOTIDE SEQUENCE [LARGE SCALE GENOMIC DNA]</scope>
    <source>
        <strain evidence="3">cv. AL8/78</strain>
    </source>
</reference>
<reference evidence="2" key="3">
    <citation type="journal article" date="2017" name="Nature">
        <title>Genome sequence of the progenitor of the wheat D genome Aegilops tauschii.</title>
        <authorList>
            <person name="Luo M.C."/>
            <person name="Gu Y.Q."/>
            <person name="Puiu D."/>
            <person name="Wang H."/>
            <person name="Twardziok S.O."/>
            <person name="Deal K.R."/>
            <person name="Huo N."/>
            <person name="Zhu T."/>
            <person name="Wang L."/>
            <person name="Wang Y."/>
            <person name="McGuire P.E."/>
            <person name="Liu S."/>
            <person name="Long H."/>
            <person name="Ramasamy R.K."/>
            <person name="Rodriguez J.C."/>
            <person name="Van S.L."/>
            <person name="Yuan L."/>
            <person name="Wang Z."/>
            <person name="Xia Z."/>
            <person name="Xiao L."/>
            <person name="Anderson O.D."/>
            <person name="Ouyang S."/>
            <person name="Liang Y."/>
            <person name="Zimin A.V."/>
            <person name="Pertea G."/>
            <person name="Qi P."/>
            <person name="Bennetzen J.L."/>
            <person name="Dai X."/>
            <person name="Dawson M.W."/>
            <person name="Muller H.G."/>
            <person name="Kugler K."/>
            <person name="Rivarola-Duarte L."/>
            <person name="Spannagl M."/>
            <person name="Mayer K.F.X."/>
            <person name="Lu F.H."/>
            <person name="Bevan M.W."/>
            <person name="Leroy P."/>
            <person name="Li P."/>
            <person name="You F.M."/>
            <person name="Sun Q."/>
            <person name="Liu Z."/>
            <person name="Lyons E."/>
            <person name="Wicker T."/>
            <person name="Salzberg S.L."/>
            <person name="Devos K.M."/>
            <person name="Dvorak J."/>
        </authorList>
    </citation>
    <scope>NUCLEOTIDE SEQUENCE [LARGE SCALE GENOMIC DNA]</scope>
    <source>
        <strain evidence="2">cv. AL8/78</strain>
    </source>
</reference>
<feature type="coiled-coil region" evidence="1">
    <location>
        <begin position="6"/>
        <end position="40"/>
    </location>
</feature>
<name>A0A453MNY8_AEGTS</name>
<keyword evidence="3" id="KW-1185">Reference proteome</keyword>
<evidence type="ECO:0000313" key="2">
    <source>
        <dbReference type="EnsemblPlants" id="AET6Gv20010900.16"/>
    </source>
</evidence>
<dbReference type="Proteomes" id="UP000015105">
    <property type="component" value="Chromosome 6D"/>
</dbReference>
<accession>A0A453MNY8</accession>
<dbReference type="AlphaFoldDB" id="A0A453MNY8"/>
<dbReference type="EnsemblPlants" id="AET6Gv20010900.16">
    <property type="protein sequence ID" value="AET6Gv20010900.16"/>
    <property type="gene ID" value="AET6Gv20010900"/>
</dbReference>
<dbReference type="Gramene" id="AET6Gv20010900.16">
    <property type="protein sequence ID" value="AET6Gv20010900.16"/>
    <property type="gene ID" value="AET6Gv20010900"/>
</dbReference>
<reference evidence="2" key="5">
    <citation type="journal article" date="2021" name="G3 (Bethesda)">
        <title>Aegilops tauschii genome assembly Aet v5.0 features greater sequence contiguity and improved annotation.</title>
        <authorList>
            <person name="Wang L."/>
            <person name="Zhu T."/>
            <person name="Rodriguez J.C."/>
            <person name="Deal K.R."/>
            <person name="Dubcovsky J."/>
            <person name="McGuire P.E."/>
            <person name="Lux T."/>
            <person name="Spannagl M."/>
            <person name="Mayer K.F.X."/>
            <person name="Baldrich P."/>
            <person name="Meyers B.C."/>
            <person name="Huo N."/>
            <person name="Gu Y.Q."/>
            <person name="Zhou H."/>
            <person name="Devos K.M."/>
            <person name="Bennetzen J.L."/>
            <person name="Unver T."/>
            <person name="Budak H."/>
            <person name="Gulick P.J."/>
            <person name="Galiba G."/>
            <person name="Kalapos B."/>
            <person name="Nelson D.R."/>
            <person name="Li P."/>
            <person name="You F.M."/>
            <person name="Luo M.C."/>
            <person name="Dvorak J."/>
        </authorList>
    </citation>
    <scope>NUCLEOTIDE SEQUENCE [LARGE SCALE GENOMIC DNA]</scope>
    <source>
        <strain evidence="2">cv. AL8/78</strain>
    </source>
</reference>
<evidence type="ECO:0000256" key="1">
    <source>
        <dbReference type="SAM" id="Coils"/>
    </source>
</evidence>
<protein>
    <submittedName>
        <fullName evidence="2">Uncharacterized protein</fullName>
    </submittedName>
</protein>